<evidence type="ECO:0000313" key="2">
    <source>
        <dbReference type="EMBL" id="CAD9827645.1"/>
    </source>
</evidence>
<reference evidence="2" key="1">
    <citation type="submission" date="2021-01" db="EMBL/GenBank/DDBJ databases">
        <authorList>
            <person name="Corre E."/>
            <person name="Pelletier E."/>
            <person name="Niang G."/>
            <person name="Scheremetjew M."/>
            <person name="Finn R."/>
            <person name="Kale V."/>
            <person name="Holt S."/>
            <person name="Cochrane G."/>
            <person name="Meng A."/>
            <person name="Brown T."/>
            <person name="Cohen L."/>
        </authorList>
    </citation>
    <scope>NUCLEOTIDE SEQUENCE</scope>
    <source>
        <strain evidence="2">CCMP2084</strain>
    </source>
</reference>
<gene>
    <name evidence="2" type="ORF">ASEP1449_LOCUS19479</name>
</gene>
<dbReference type="EMBL" id="HBHQ01028714">
    <property type="protein sequence ID" value="CAD9827645.1"/>
    <property type="molecule type" value="Transcribed_RNA"/>
</dbReference>
<dbReference type="PANTHER" id="PTHR10285">
    <property type="entry name" value="URIDINE KINASE"/>
    <property type="match status" value="1"/>
</dbReference>
<dbReference type="InterPro" id="IPR006083">
    <property type="entry name" value="PRK/URK"/>
</dbReference>
<dbReference type="SMART" id="SM00382">
    <property type="entry name" value="AAA"/>
    <property type="match status" value="2"/>
</dbReference>
<accession>A0A7S2XU31</accession>
<dbReference type="Pfam" id="PF00485">
    <property type="entry name" value="PRK"/>
    <property type="match status" value="2"/>
</dbReference>
<feature type="domain" description="AAA+ ATPase" evidence="1">
    <location>
        <begin position="124"/>
        <end position="358"/>
    </location>
</feature>
<organism evidence="2">
    <name type="scientific">Attheya septentrionalis</name>
    <dbReference type="NCBI Taxonomy" id="420275"/>
    <lineage>
        <taxon>Eukaryota</taxon>
        <taxon>Sar</taxon>
        <taxon>Stramenopiles</taxon>
        <taxon>Ochrophyta</taxon>
        <taxon>Bacillariophyta</taxon>
        <taxon>Coscinodiscophyceae</taxon>
        <taxon>Chaetocerotophycidae</taxon>
        <taxon>Chaetocerotales</taxon>
        <taxon>Attheyaceae</taxon>
        <taxon>Attheya</taxon>
    </lineage>
</organism>
<dbReference type="GO" id="GO:0005524">
    <property type="term" value="F:ATP binding"/>
    <property type="evidence" value="ECO:0007669"/>
    <property type="project" value="InterPro"/>
</dbReference>
<dbReference type="GO" id="GO:0016301">
    <property type="term" value="F:kinase activity"/>
    <property type="evidence" value="ECO:0007669"/>
    <property type="project" value="InterPro"/>
</dbReference>
<dbReference type="SUPFAM" id="SSF52540">
    <property type="entry name" value="P-loop containing nucleoside triphosphate hydrolases"/>
    <property type="match status" value="2"/>
</dbReference>
<dbReference type="InterPro" id="IPR003593">
    <property type="entry name" value="AAA+_ATPase"/>
</dbReference>
<name>A0A7S2XU31_9STRA</name>
<protein>
    <recommendedName>
        <fullName evidence="1">AAA+ ATPase domain-containing protein</fullName>
    </recommendedName>
</protein>
<evidence type="ECO:0000259" key="1">
    <source>
        <dbReference type="SMART" id="SM00382"/>
    </source>
</evidence>
<dbReference type="InterPro" id="IPR027417">
    <property type="entry name" value="P-loop_NTPase"/>
</dbReference>
<dbReference type="AlphaFoldDB" id="A0A7S2XU31"/>
<feature type="domain" description="AAA+ ATPase" evidence="1">
    <location>
        <begin position="363"/>
        <end position="524"/>
    </location>
</feature>
<proteinExistence type="predicted"/>
<sequence>MKEMKKTTGASRTHRLGISLWTTVALSQVLLHLPLCTLGFGLAPAPALLSPTTSRSIRSTSLLSSSTSERTDMAVDDECALDVALTSTFAKGTEEGDIVLTWEFEAAEQIIQSVTSRPPGKASQPYMIGLVGNPGCGKTTSCQALSDMLTEAGFGCLVVPFDGYHYPTDTLRGMEGASDLIYRRGAPDTFDALKLQNDLDRIRTGSEDLIHIPGFDHAKGDPEQDVHQFHRDQHQVVLCEGLYLLHNDDVWKDTKSLLDFTIFVGADVDLCVERLKVRNQCIPGYTKEEIEERCEVVDRANALTVERSKDRADMVVDSIAQRSITTTISDGTPKEQIELSWEAEVADRIRKELHDRPEAERNKPYMLSLVGGPGCGKTTSCKILSEILADVGCMIMPFDGYHIPMDTLSAHPNASDLIYRRGAPDTFDALRLQNDLVRIRDGAEGTISLPGFDHAQGDPEEDQHQFDRQTQRVVLCEGLYLLHDDSDWSTTKDLFDFSIFVDANVDACIERLKVRNKCIPGYTEAEIELRCEEVDRVNAMIVDRSKSRADLVVQSIAN</sequence>
<dbReference type="Gene3D" id="3.40.50.300">
    <property type="entry name" value="P-loop containing nucleotide triphosphate hydrolases"/>
    <property type="match status" value="2"/>
</dbReference>